<dbReference type="InterPro" id="IPR024623">
    <property type="entry name" value="YtxH"/>
</dbReference>
<dbReference type="InterPro" id="IPR052928">
    <property type="entry name" value="Desiccation-related_membrane"/>
</dbReference>
<dbReference type="RefSeq" id="WP_090234167.1">
    <property type="nucleotide sequence ID" value="NZ_FOJW01000002.1"/>
</dbReference>
<gene>
    <name evidence="2" type="ORF">SAMN04488072_10270</name>
</gene>
<feature type="chain" id="PRO_5011475174" evidence="1">
    <location>
        <begin position="20"/>
        <end position="120"/>
    </location>
</feature>
<dbReference type="STRING" id="237679.SAMN04488072_10270"/>
<keyword evidence="3" id="KW-1185">Reference proteome</keyword>
<evidence type="ECO:0000313" key="2">
    <source>
        <dbReference type="EMBL" id="SFA81509.1"/>
    </source>
</evidence>
<dbReference type="PANTHER" id="PTHR35792:SF3">
    <property type="entry name" value="IG HYPOTHETICAL 17707"/>
    <property type="match status" value="1"/>
</dbReference>
<dbReference type="EMBL" id="FOJW01000002">
    <property type="protein sequence ID" value="SFA81509.1"/>
    <property type="molecule type" value="Genomic_DNA"/>
</dbReference>
<dbReference type="Pfam" id="PF12732">
    <property type="entry name" value="YtxH"/>
    <property type="match status" value="1"/>
</dbReference>
<sequence length="120" mass="13568">MAKGKSLLLGILVGGTVSAAATLLSTPESGKNFRSRARIQSLEWRGLFEKLKNESLQLKKQITETSREGAVLVKELTQEMISSVEEWKKTVEPHQENIHEYLEQIESSLKDLEDKVKESR</sequence>
<dbReference type="OrthoDB" id="2692215at2"/>
<name>A0A1I0VYK7_9BACI</name>
<dbReference type="Proteomes" id="UP000198642">
    <property type="component" value="Unassembled WGS sequence"/>
</dbReference>
<proteinExistence type="predicted"/>
<evidence type="ECO:0000313" key="3">
    <source>
        <dbReference type="Proteomes" id="UP000198642"/>
    </source>
</evidence>
<keyword evidence="1" id="KW-0732">Signal</keyword>
<accession>A0A1I0VYK7</accession>
<protein>
    <submittedName>
        <fullName evidence="2">Gas vesicle protein</fullName>
    </submittedName>
</protein>
<evidence type="ECO:0000256" key="1">
    <source>
        <dbReference type="SAM" id="SignalP"/>
    </source>
</evidence>
<feature type="signal peptide" evidence="1">
    <location>
        <begin position="1"/>
        <end position="19"/>
    </location>
</feature>
<dbReference type="PANTHER" id="PTHR35792">
    <property type="entry name" value="GENERAL STRESS PROTEIN"/>
    <property type="match status" value="1"/>
</dbReference>
<dbReference type="AlphaFoldDB" id="A0A1I0VYK7"/>
<organism evidence="2 3">
    <name type="scientific">Lentibacillus halodurans</name>
    <dbReference type="NCBI Taxonomy" id="237679"/>
    <lineage>
        <taxon>Bacteria</taxon>
        <taxon>Bacillati</taxon>
        <taxon>Bacillota</taxon>
        <taxon>Bacilli</taxon>
        <taxon>Bacillales</taxon>
        <taxon>Bacillaceae</taxon>
        <taxon>Lentibacillus</taxon>
    </lineage>
</organism>
<reference evidence="2 3" key="1">
    <citation type="submission" date="2016-10" db="EMBL/GenBank/DDBJ databases">
        <authorList>
            <person name="de Groot N.N."/>
        </authorList>
    </citation>
    <scope>NUCLEOTIDE SEQUENCE [LARGE SCALE GENOMIC DNA]</scope>
    <source>
        <strain evidence="2 3">CGMCC 1.3702</strain>
    </source>
</reference>